<organism evidence="3 4">
    <name type="scientific">Haematospirillum jordaniae</name>
    <dbReference type="NCBI Taxonomy" id="1549855"/>
    <lineage>
        <taxon>Bacteria</taxon>
        <taxon>Pseudomonadati</taxon>
        <taxon>Pseudomonadota</taxon>
        <taxon>Alphaproteobacteria</taxon>
        <taxon>Rhodospirillales</taxon>
        <taxon>Novispirillaceae</taxon>
        <taxon>Haematospirillum</taxon>
    </lineage>
</organism>
<dbReference type="Pfam" id="PF05193">
    <property type="entry name" value="Peptidase_M16_C"/>
    <property type="match status" value="1"/>
</dbReference>
<gene>
    <name evidence="3" type="ORF">AY555_05355</name>
</gene>
<dbReference type="InterPro" id="IPR011249">
    <property type="entry name" value="Metalloenz_LuxS/M16"/>
</dbReference>
<evidence type="ECO:0008006" key="5">
    <source>
        <dbReference type="Google" id="ProtNLM"/>
    </source>
</evidence>
<dbReference type="AlphaFoldDB" id="A0A143DDM2"/>
<dbReference type="InterPro" id="IPR050361">
    <property type="entry name" value="MPP/UQCRC_Complex"/>
</dbReference>
<dbReference type="Proteomes" id="UP000076066">
    <property type="component" value="Chromosome"/>
</dbReference>
<dbReference type="Pfam" id="PF00675">
    <property type="entry name" value="Peptidase_M16"/>
    <property type="match status" value="1"/>
</dbReference>
<keyword evidence="4" id="KW-1185">Reference proteome</keyword>
<dbReference type="EMBL" id="CP014525">
    <property type="protein sequence ID" value="AMW34699.1"/>
    <property type="molecule type" value="Genomic_DNA"/>
</dbReference>
<dbReference type="InterPro" id="IPR007863">
    <property type="entry name" value="Peptidase_M16_C"/>
</dbReference>
<dbReference type="GO" id="GO:0046872">
    <property type="term" value="F:metal ion binding"/>
    <property type="evidence" value="ECO:0007669"/>
    <property type="project" value="InterPro"/>
</dbReference>
<evidence type="ECO:0000313" key="3">
    <source>
        <dbReference type="EMBL" id="AMW34699.1"/>
    </source>
</evidence>
<reference evidence="3 4" key="1">
    <citation type="submission" date="2016-02" db="EMBL/GenBank/DDBJ databases">
        <title>Complete Genome of H5569, the type strain of the newly described species Haematospirillium jordaniae.</title>
        <authorList>
            <person name="Nicholson A.C."/>
            <person name="Humrighouse B.W."/>
            <person name="Loparov V."/>
            <person name="McQuiston J.R."/>
        </authorList>
    </citation>
    <scope>NUCLEOTIDE SEQUENCE [LARGE SCALE GENOMIC DNA]</scope>
    <source>
        <strain evidence="3 4">H5569</strain>
    </source>
</reference>
<dbReference type="InterPro" id="IPR011765">
    <property type="entry name" value="Pept_M16_N"/>
</dbReference>
<dbReference type="OrthoDB" id="9811314at2"/>
<protein>
    <recommendedName>
        <fullName evidence="5">Zinc protease</fullName>
    </recommendedName>
</protein>
<evidence type="ECO:0000259" key="2">
    <source>
        <dbReference type="Pfam" id="PF05193"/>
    </source>
</evidence>
<evidence type="ECO:0000313" key="4">
    <source>
        <dbReference type="Proteomes" id="UP000076066"/>
    </source>
</evidence>
<dbReference type="SUPFAM" id="SSF63411">
    <property type="entry name" value="LuxS/MPP-like metallohydrolase"/>
    <property type="match status" value="2"/>
</dbReference>
<evidence type="ECO:0000259" key="1">
    <source>
        <dbReference type="Pfam" id="PF00675"/>
    </source>
</evidence>
<feature type="domain" description="Peptidase M16 N-terminal" evidence="1">
    <location>
        <begin position="57"/>
        <end position="167"/>
    </location>
</feature>
<dbReference type="RefSeq" id="WP_066134390.1">
    <property type="nucleotide sequence ID" value="NZ_CP014525.1"/>
</dbReference>
<dbReference type="PANTHER" id="PTHR11851">
    <property type="entry name" value="METALLOPROTEASE"/>
    <property type="match status" value="1"/>
</dbReference>
<accession>A0A143DDM2</accession>
<feature type="domain" description="Peptidase M16 C-terminal" evidence="2">
    <location>
        <begin position="209"/>
        <end position="383"/>
    </location>
</feature>
<dbReference type="STRING" id="1549855.AY555_05355"/>
<dbReference type="PANTHER" id="PTHR11851:SF224">
    <property type="entry name" value="PROCESSING PROTEASE"/>
    <property type="match status" value="1"/>
</dbReference>
<proteinExistence type="predicted"/>
<name>A0A143DDM2_9PROT</name>
<dbReference type="GeneID" id="53316579"/>
<dbReference type="Gene3D" id="3.30.830.10">
    <property type="entry name" value="Metalloenzyme, LuxS/M16 peptidase-like"/>
    <property type="match status" value="2"/>
</dbReference>
<dbReference type="KEGG" id="hjo:AY555_05355"/>
<sequence>MSGYAGVLHKGAFVMGIVRSHGLAGLFLLFLLAVAVPARAFTVQPVVSPGGISAWLVEDHTLPVVSVAFGFAGGAATDPVGKEGRAYMTAAMLGEGAGKLDSQAFRRVLETQAINLGYGSSMDATTGFMLTTTGTLDEAFDLLRLTLTAPRFDKSALERLRQEYTVSLSMKLEDPSEVAGRTMTGLLFGDHPYVRPLEGTPESIRSMRVKDLRAHMKSSMTRDRLKIGVVGDLTPSQLGALLDQTFGSLPATGTAPVIPPVVPALDGRVTVVDMDVPQSVVLFNDQGIDPRDPDVYAAMVMDYVLGAGSFASRLMNEVREKRGLVYGISTSLRGLDKASFLSGHFATSGDKVAEAMDLVRAEWRKMAEDGVTEDELDAAKANLTGSWPLGMTSTGNIANRLYDWQAYDRSPDYFNVRNASLQAVTREDVKRVARRMLDEKRLTFVIAGRPQGVESTPAP</sequence>